<evidence type="ECO:0000256" key="3">
    <source>
        <dbReference type="SAM" id="MobiDB-lite"/>
    </source>
</evidence>
<dbReference type="GO" id="GO:0005694">
    <property type="term" value="C:chromosome"/>
    <property type="evidence" value="ECO:0007669"/>
    <property type="project" value="TreeGrafter"/>
</dbReference>
<evidence type="ECO:0000313" key="6">
    <source>
        <dbReference type="Proteomes" id="UP000238164"/>
    </source>
</evidence>
<gene>
    <name evidence="5" type="ORF">MPLG2_0937</name>
</gene>
<protein>
    <recommendedName>
        <fullName evidence="4">ParB-like N-terminal domain-containing protein</fullName>
    </recommendedName>
</protein>
<evidence type="ECO:0000256" key="1">
    <source>
        <dbReference type="ARBA" id="ARBA00006295"/>
    </source>
</evidence>
<dbReference type="GO" id="GO:0003677">
    <property type="term" value="F:DNA binding"/>
    <property type="evidence" value="ECO:0007669"/>
    <property type="project" value="InterPro"/>
</dbReference>
<dbReference type="Gene3D" id="3.90.1530.10">
    <property type="entry name" value="Conserved hypothetical protein from pyrococcus furiosus pfu- 392566-001, ParB domain"/>
    <property type="match status" value="1"/>
</dbReference>
<dbReference type="PANTHER" id="PTHR33375:SF1">
    <property type="entry name" value="CHROMOSOME-PARTITIONING PROTEIN PARB-RELATED"/>
    <property type="match status" value="1"/>
</dbReference>
<dbReference type="AlphaFoldDB" id="A0A2N9JDY7"/>
<feature type="region of interest" description="Disordered" evidence="3">
    <location>
        <begin position="54"/>
        <end position="74"/>
    </location>
</feature>
<reference evidence="5 6" key="1">
    <citation type="submission" date="2018-02" db="EMBL/GenBank/DDBJ databases">
        <authorList>
            <person name="Cohen D.B."/>
            <person name="Kent A.D."/>
        </authorList>
    </citation>
    <scope>NUCLEOTIDE SEQUENCE [LARGE SCALE GENOMIC DNA]</scope>
    <source>
        <strain evidence="5">1</strain>
    </source>
</reference>
<evidence type="ECO:0000259" key="4">
    <source>
        <dbReference type="SMART" id="SM00470"/>
    </source>
</evidence>
<keyword evidence="6" id="KW-1185">Reference proteome</keyword>
<comment type="similarity">
    <text evidence="1">Belongs to the ParB family.</text>
</comment>
<dbReference type="InterPro" id="IPR004437">
    <property type="entry name" value="ParB/RepB/Spo0J"/>
</dbReference>
<name>A0A2N9JDY7_9ACTN</name>
<dbReference type="Gene3D" id="1.10.10.2830">
    <property type="match status" value="1"/>
</dbReference>
<keyword evidence="2" id="KW-0159">Chromosome partition</keyword>
<dbReference type="InterPro" id="IPR003115">
    <property type="entry name" value="ParB_N"/>
</dbReference>
<evidence type="ECO:0000313" key="5">
    <source>
        <dbReference type="EMBL" id="SPD85973.1"/>
    </source>
</evidence>
<dbReference type="EMBL" id="LT985188">
    <property type="protein sequence ID" value="SPD85973.1"/>
    <property type="molecule type" value="Genomic_DNA"/>
</dbReference>
<feature type="domain" description="ParB-like N-terminal" evidence="4">
    <location>
        <begin position="82"/>
        <end position="185"/>
    </location>
</feature>
<dbReference type="InterPro" id="IPR041468">
    <property type="entry name" value="HTH_ParB/Spo0J"/>
</dbReference>
<evidence type="ECO:0000256" key="2">
    <source>
        <dbReference type="ARBA" id="ARBA00022829"/>
    </source>
</evidence>
<dbReference type="Pfam" id="PF17762">
    <property type="entry name" value="HTH_ParB"/>
    <property type="match status" value="1"/>
</dbReference>
<dbReference type="SMART" id="SM00470">
    <property type="entry name" value="ParB"/>
    <property type="match status" value="1"/>
</dbReference>
<dbReference type="NCBIfam" id="TIGR00180">
    <property type="entry name" value="parB_part"/>
    <property type="match status" value="1"/>
</dbReference>
<dbReference type="Pfam" id="PF02195">
    <property type="entry name" value="ParB_N"/>
    <property type="match status" value="1"/>
</dbReference>
<dbReference type="InterPro" id="IPR050336">
    <property type="entry name" value="Chromosome_partition/occlusion"/>
</dbReference>
<accession>A0A2N9JDY7</accession>
<proteinExistence type="inferred from homology"/>
<dbReference type="KEGG" id="mgg:MPLG2_0937"/>
<sequence length="531" mass="58320">MIATPVFTSRAKALSPLIEPARGRLFGHANGAPGRCGPDSKALFAMQTRWEVPHMGKASQPRSERTSGGIVTSLRDGVGSNHRLAVDEIADNPRNPRGRVQRIDDLVPSISRVGVLVPILVTPVDDWLRRHPEDAQAVEGKRWVAQDGMRRLAAARHSGRLEVPYQVRGVDVDESLIRLHTAKALRLTPIEEAQQYRRLIDKEGLTQQQIAGETGVSQGHVAKRLKLLTLPTSIQDAVDSGRVGVDEALRLVAAKDDDLAERVGLALVESLHEGSSKVEISSDTESEEYVANDGARATDLDALVRRVTEDRAVEGGRRAAHLRAEELHGEFCDDVQSRLGPARFTHQIYKLSEIKAAAADKNLLVVPTRTEKPDYYLIHAARSDESTDRRQRLAAETTRGHALREAAVTKVPSSTVQEALVTLTLNGLSMLAKGGSDLAYELARAADLTSDGLGDWTWRRSLSAVPEQQRQRVAWVIALAVLEKHVRDAQAAWGPVHVRYFALLRSVVGYVPTEWEQAQLDATAGSRPWED</sequence>
<organism evidence="5 6">
    <name type="scientific">Micropruina glycogenica</name>
    <dbReference type="NCBI Taxonomy" id="75385"/>
    <lineage>
        <taxon>Bacteria</taxon>
        <taxon>Bacillati</taxon>
        <taxon>Actinomycetota</taxon>
        <taxon>Actinomycetes</taxon>
        <taxon>Propionibacteriales</taxon>
        <taxon>Nocardioidaceae</taxon>
        <taxon>Micropruina</taxon>
    </lineage>
</organism>
<dbReference type="Proteomes" id="UP000238164">
    <property type="component" value="Chromosome 1"/>
</dbReference>
<dbReference type="SUPFAM" id="SSF110849">
    <property type="entry name" value="ParB/Sulfiredoxin"/>
    <property type="match status" value="1"/>
</dbReference>
<dbReference type="GO" id="GO:0007059">
    <property type="term" value="P:chromosome segregation"/>
    <property type="evidence" value="ECO:0007669"/>
    <property type="project" value="UniProtKB-KW"/>
</dbReference>
<dbReference type="InterPro" id="IPR036086">
    <property type="entry name" value="ParB/Sulfiredoxin_sf"/>
</dbReference>
<dbReference type="SUPFAM" id="SSF109709">
    <property type="entry name" value="KorB DNA-binding domain-like"/>
    <property type="match status" value="1"/>
</dbReference>
<dbReference type="PANTHER" id="PTHR33375">
    <property type="entry name" value="CHROMOSOME-PARTITIONING PROTEIN PARB-RELATED"/>
    <property type="match status" value="1"/>
</dbReference>